<dbReference type="RefSeq" id="WP_174139747.1">
    <property type="nucleotide sequence ID" value="NZ_JABUFE010000014.1"/>
</dbReference>
<protein>
    <recommendedName>
        <fullName evidence="3">Lipoprotein</fullName>
    </recommendedName>
</protein>
<dbReference type="Proteomes" id="UP000777935">
    <property type="component" value="Unassembled WGS sequence"/>
</dbReference>
<keyword evidence="2" id="KW-1185">Reference proteome</keyword>
<proteinExistence type="predicted"/>
<organism evidence="1 2">
    <name type="scientific">Parasulfitobacter algicola</name>
    <dbReference type="NCBI Taxonomy" id="2614809"/>
    <lineage>
        <taxon>Bacteria</taxon>
        <taxon>Pseudomonadati</taxon>
        <taxon>Pseudomonadota</taxon>
        <taxon>Alphaproteobacteria</taxon>
        <taxon>Rhodobacterales</taxon>
        <taxon>Roseobacteraceae</taxon>
        <taxon>Parasulfitobacter</taxon>
    </lineage>
</organism>
<sequence length="166" mass="18746">MVPRQSCKVENIRKIEQNRNRFLQMLNHLAKARFYKMNNILISGLILAVFLLSGCSNPDVTLISEREHVTRSSVYRADGRVVLVQSITGMHEQSVFEQTDPATGETSIIEAFPFYDVVRAGVQGGLSVDDRVLVTQAIIAHCGVERLSYPPYFNEDGNYWNAEHCL</sequence>
<dbReference type="EMBL" id="JABUFE010000014">
    <property type="protein sequence ID" value="NSX56595.1"/>
    <property type="molecule type" value="Genomic_DNA"/>
</dbReference>
<evidence type="ECO:0000313" key="2">
    <source>
        <dbReference type="Proteomes" id="UP000777935"/>
    </source>
</evidence>
<name>A0ABX2IVR4_9RHOB</name>
<evidence type="ECO:0008006" key="3">
    <source>
        <dbReference type="Google" id="ProtNLM"/>
    </source>
</evidence>
<accession>A0ABX2IVR4</accession>
<gene>
    <name evidence="1" type="ORF">HRQ87_17545</name>
</gene>
<reference evidence="1 2" key="1">
    <citation type="submission" date="2020-06" db="EMBL/GenBank/DDBJ databases">
        <title>Sulfitobacter algicola sp. nov., isolated from green algae.</title>
        <authorList>
            <person name="Wang C."/>
        </authorList>
    </citation>
    <scope>NUCLEOTIDE SEQUENCE [LARGE SCALE GENOMIC DNA]</scope>
    <source>
        <strain evidence="1 2">1151</strain>
    </source>
</reference>
<comment type="caution">
    <text evidence="1">The sequence shown here is derived from an EMBL/GenBank/DDBJ whole genome shotgun (WGS) entry which is preliminary data.</text>
</comment>
<evidence type="ECO:0000313" key="1">
    <source>
        <dbReference type="EMBL" id="NSX56595.1"/>
    </source>
</evidence>